<keyword evidence="7" id="KW-0676">Redox-active center</keyword>
<evidence type="ECO:0000256" key="2">
    <source>
        <dbReference type="ARBA" id="ARBA00013017"/>
    </source>
</evidence>
<dbReference type="GO" id="GO:0034599">
    <property type="term" value="P:cellular response to oxidative stress"/>
    <property type="evidence" value="ECO:0007669"/>
    <property type="project" value="TreeGrafter"/>
</dbReference>
<dbReference type="InterPro" id="IPR013766">
    <property type="entry name" value="Thioredoxin_domain"/>
</dbReference>
<dbReference type="Pfam" id="PF00578">
    <property type="entry name" value="AhpC-TSA"/>
    <property type="match status" value="1"/>
</dbReference>
<comment type="caution">
    <text evidence="13">The sequence shown here is derived from an EMBL/GenBank/DDBJ whole genome shotgun (WGS) entry which is preliminary data.</text>
</comment>
<dbReference type="InterPro" id="IPR024706">
    <property type="entry name" value="Peroxiredoxin_AhpC-typ"/>
</dbReference>
<evidence type="ECO:0000256" key="3">
    <source>
        <dbReference type="ARBA" id="ARBA00022559"/>
    </source>
</evidence>
<evidence type="ECO:0000256" key="6">
    <source>
        <dbReference type="ARBA" id="ARBA00023157"/>
    </source>
</evidence>
<dbReference type="AlphaFoldDB" id="A0A833A5F8"/>
<dbReference type="InterPro" id="IPR050924">
    <property type="entry name" value="Peroxiredoxin_BCP/PrxQ"/>
</dbReference>
<gene>
    <name evidence="13" type="ORF">EYH45_07280</name>
</gene>
<accession>A0A833A5F8</accession>
<dbReference type="Proteomes" id="UP000608579">
    <property type="component" value="Unassembled WGS sequence"/>
</dbReference>
<dbReference type="PANTHER" id="PTHR42801">
    <property type="entry name" value="THIOREDOXIN-DEPENDENT PEROXIDE REDUCTASE"/>
    <property type="match status" value="1"/>
</dbReference>
<dbReference type="GO" id="GO:0045454">
    <property type="term" value="P:cell redox homeostasis"/>
    <property type="evidence" value="ECO:0007669"/>
    <property type="project" value="TreeGrafter"/>
</dbReference>
<evidence type="ECO:0000256" key="5">
    <source>
        <dbReference type="ARBA" id="ARBA00023002"/>
    </source>
</evidence>
<keyword evidence="5" id="KW-0560">Oxidoreductase</keyword>
<evidence type="ECO:0000256" key="10">
    <source>
        <dbReference type="ARBA" id="ARBA00049091"/>
    </source>
</evidence>
<organism evidence="13 14">
    <name type="scientific">Caldiarchaeum subterraneum</name>
    <dbReference type="NCBI Taxonomy" id="311458"/>
    <lineage>
        <taxon>Archaea</taxon>
        <taxon>Nitrososphaerota</taxon>
        <taxon>Candidatus Caldarchaeales</taxon>
        <taxon>Candidatus Caldarchaeaceae</taxon>
        <taxon>Candidatus Caldarchaeum</taxon>
    </lineage>
</organism>
<dbReference type="Gene3D" id="3.40.30.10">
    <property type="entry name" value="Glutaredoxin"/>
    <property type="match status" value="1"/>
</dbReference>
<dbReference type="SUPFAM" id="SSF52833">
    <property type="entry name" value="Thioredoxin-like"/>
    <property type="match status" value="1"/>
</dbReference>
<evidence type="ECO:0000259" key="12">
    <source>
        <dbReference type="PROSITE" id="PS51352"/>
    </source>
</evidence>
<evidence type="ECO:0000256" key="4">
    <source>
        <dbReference type="ARBA" id="ARBA00022862"/>
    </source>
</evidence>
<evidence type="ECO:0000256" key="7">
    <source>
        <dbReference type="ARBA" id="ARBA00023284"/>
    </source>
</evidence>
<dbReference type="PANTHER" id="PTHR42801:SF4">
    <property type="entry name" value="AHPC_TSA FAMILY PROTEIN"/>
    <property type="match status" value="1"/>
</dbReference>
<evidence type="ECO:0000256" key="1">
    <source>
        <dbReference type="ARBA" id="ARBA00011245"/>
    </source>
</evidence>
<protein>
    <recommendedName>
        <fullName evidence="2">thioredoxin-dependent peroxiredoxin</fullName>
        <ecNumber evidence="2">1.11.1.24</ecNumber>
    </recommendedName>
    <alternativeName>
        <fullName evidence="8">Thioredoxin peroxidase</fullName>
    </alternativeName>
</protein>
<dbReference type="CDD" id="cd03017">
    <property type="entry name" value="PRX_BCP"/>
    <property type="match status" value="1"/>
</dbReference>
<dbReference type="GO" id="GO:0005737">
    <property type="term" value="C:cytoplasm"/>
    <property type="evidence" value="ECO:0007669"/>
    <property type="project" value="TreeGrafter"/>
</dbReference>
<comment type="catalytic activity">
    <reaction evidence="10">
        <text>a hydroperoxide + [thioredoxin]-dithiol = an alcohol + [thioredoxin]-disulfide + H2O</text>
        <dbReference type="Rhea" id="RHEA:62620"/>
        <dbReference type="Rhea" id="RHEA-COMP:10698"/>
        <dbReference type="Rhea" id="RHEA-COMP:10700"/>
        <dbReference type="ChEBI" id="CHEBI:15377"/>
        <dbReference type="ChEBI" id="CHEBI:29950"/>
        <dbReference type="ChEBI" id="CHEBI:30879"/>
        <dbReference type="ChEBI" id="CHEBI:35924"/>
        <dbReference type="ChEBI" id="CHEBI:50058"/>
        <dbReference type="EC" id="1.11.1.24"/>
    </reaction>
</comment>
<dbReference type="InterPro" id="IPR000866">
    <property type="entry name" value="AhpC/TSA"/>
</dbReference>
<sequence length="147" mass="16692">MQLGDLAPDFTLPAYDGTTITLSSFKGKKRVVLFFYPKDESPGCTRENCMIRDSLDEFTKRNAVVFGISRDNLEKHRRFAERHGFAHTLLSDVKGEVCRTYGALTLFGFMVKRRTVVIDEEGVIRGIVDSPLPSRHVKEALKILDRL</sequence>
<keyword evidence="4" id="KW-0049">Antioxidant</keyword>
<dbReference type="InterPro" id="IPR036249">
    <property type="entry name" value="Thioredoxin-like_sf"/>
</dbReference>
<dbReference type="PIRSF" id="PIRSF000239">
    <property type="entry name" value="AHPC"/>
    <property type="match status" value="1"/>
</dbReference>
<evidence type="ECO:0000313" key="13">
    <source>
        <dbReference type="EMBL" id="HIQ30348.1"/>
    </source>
</evidence>
<evidence type="ECO:0000256" key="8">
    <source>
        <dbReference type="ARBA" id="ARBA00032824"/>
    </source>
</evidence>
<proteinExistence type="inferred from homology"/>
<feature type="active site" description="Cysteine sulfenic acid (-SOH) intermediate; for peroxidase activity" evidence="11">
    <location>
        <position position="44"/>
    </location>
</feature>
<evidence type="ECO:0000256" key="9">
    <source>
        <dbReference type="ARBA" id="ARBA00038489"/>
    </source>
</evidence>
<name>A0A833A5F8_CALS0</name>
<dbReference type="FunFam" id="3.40.30.10:FF:000007">
    <property type="entry name" value="Thioredoxin-dependent thiol peroxidase"/>
    <property type="match status" value="1"/>
</dbReference>
<reference evidence="13" key="1">
    <citation type="journal article" date="2020" name="ISME J.">
        <title>Gammaproteobacteria mediating utilization of methyl-, sulfur- and petroleum organic compounds in deep ocean hydrothermal plumes.</title>
        <authorList>
            <person name="Zhou Z."/>
            <person name="Liu Y."/>
            <person name="Pan J."/>
            <person name="Cron B.R."/>
            <person name="Toner B.M."/>
            <person name="Anantharaman K."/>
            <person name="Breier J.A."/>
            <person name="Dick G.J."/>
            <person name="Li M."/>
        </authorList>
    </citation>
    <scope>NUCLEOTIDE SEQUENCE</scope>
    <source>
        <strain evidence="13">SZUA-1515</strain>
    </source>
</reference>
<keyword evidence="6" id="KW-1015">Disulfide bond</keyword>
<feature type="domain" description="Thioredoxin" evidence="12">
    <location>
        <begin position="1"/>
        <end position="147"/>
    </location>
</feature>
<comment type="subunit">
    <text evidence="1">Monomer.</text>
</comment>
<dbReference type="PROSITE" id="PS51352">
    <property type="entry name" value="THIOREDOXIN_2"/>
    <property type="match status" value="1"/>
</dbReference>
<dbReference type="EC" id="1.11.1.24" evidence="2"/>
<comment type="similarity">
    <text evidence="9">Belongs to the peroxiredoxin family. BCP/PrxQ subfamily.</text>
</comment>
<keyword evidence="3" id="KW-0575">Peroxidase</keyword>
<dbReference type="GO" id="GO:0008379">
    <property type="term" value="F:thioredoxin peroxidase activity"/>
    <property type="evidence" value="ECO:0007669"/>
    <property type="project" value="TreeGrafter"/>
</dbReference>
<evidence type="ECO:0000256" key="11">
    <source>
        <dbReference type="PIRSR" id="PIRSR000239-1"/>
    </source>
</evidence>
<dbReference type="EMBL" id="DQVM01000139">
    <property type="protein sequence ID" value="HIQ30348.1"/>
    <property type="molecule type" value="Genomic_DNA"/>
</dbReference>
<evidence type="ECO:0000313" key="14">
    <source>
        <dbReference type="Proteomes" id="UP000608579"/>
    </source>
</evidence>